<name>A0ACC1L3H4_9FUNG</name>
<protein>
    <submittedName>
        <fullName evidence="1">Glutamine-dependent NAD(+) synthetase</fullName>
        <ecNumber evidence="1">6.3.5.1</ecNumber>
    </submittedName>
</protein>
<evidence type="ECO:0000313" key="1">
    <source>
        <dbReference type="EMBL" id="KAJ2799705.1"/>
    </source>
</evidence>
<keyword evidence="1" id="KW-0436">Ligase</keyword>
<evidence type="ECO:0000313" key="2">
    <source>
        <dbReference type="Proteomes" id="UP001140087"/>
    </source>
</evidence>
<proteinExistence type="predicted"/>
<accession>A0ACC1L3H4</accession>
<comment type="caution">
    <text evidence="1">The sequence shown here is derived from an EMBL/GenBank/DDBJ whole genome shotgun (WGS) entry which is preliminary data.</text>
</comment>
<dbReference type="Proteomes" id="UP001140087">
    <property type="component" value="Unassembled WGS sequence"/>
</dbReference>
<keyword evidence="2" id="KW-1185">Reference proteome</keyword>
<dbReference type="EMBL" id="JANBUN010001096">
    <property type="protein sequence ID" value="KAJ2799705.1"/>
    <property type="molecule type" value="Genomic_DNA"/>
</dbReference>
<organism evidence="1 2">
    <name type="scientific">Coemansia helicoidea</name>
    <dbReference type="NCBI Taxonomy" id="1286919"/>
    <lineage>
        <taxon>Eukaryota</taxon>
        <taxon>Fungi</taxon>
        <taxon>Fungi incertae sedis</taxon>
        <taxon>Zoopagomycota</taxon>
        <taxon>Kickxellomycotina</taxon>
        <taxon>Kickxellomycetes</taxon>
        <taxon>Kickxellales</taxon>
        <taxon>Kickxellaceae</taxon>
        <taxon>Coemansia</taxon>
    </lineage>
</organism>
<sequence>MALPILDAFLAATPTAELVPFATGYVQSDEVEMGMAYDKLSVFGRLCKIGRCGPYSTFAQLHRWSAPTPK</sequence>
<reference evidence="1" key="1">
    <citation type="submission" date="2022-07" db="EMBL/GenBank/DDBJ databases">
        <title>Phylogenomic reconstructions and comparative analyses of Kickxellomycotina fungi.</title>
        <authorList>
            <person name="Reynolds N.K."/>
            <person name="Stajich J.E."/>
            <person name="Barry K."/>
            <person name="Grigoriev I.V."/>
            <person name="Crous P."/>
            <person name="Smith M.E."/>
        </authorList>
    </citation>
    <scope>NUCLEOTIDE SEQUENCE</scope>
    <source>
        <strain evidence="1">BCRC 34780</strain>
    </source>
</reference>
<gene>
    <name evidence="1" type="primary">QNS1_1</name>
    <name evidence="1" type="ORF">H4R21_003455</name>
</gene>
<dbReference type="EC" id="6.3.5.1" evidence="1"/>